<keyword evidence="5" id="KW-1185">Reference proteome</keyword>
<dbReference type="PROSITE" id="PS51670">
    <property type="entry name" value="SHKT"/>
    <property type="match status" value="1"/>
</dbReference>
<dbReference type="PRINTS" id="PR00837">
    <property type="entry name" value="V5TPXLIKE"/>
</dbReference>
<dbReference type="InterPro" id="IPR035940">
    <property type="entry name" value="CAP_sf"/>
</dbReference>
<sequence>MTRLLLKLTIVLLAFETVSLSLKKGIVIPGITACGSAELHNKYRRFHKSTPDVDGSNELVKLSQQCASQIIQTGKSTCDHEDSYGINIAILPSVSRTSHLEELMAAWYSELDSIKFNSKGYENLHYNASTIANATQIIWRSTQKVGCSGVTHPGRHQSSVYVCFYSPRGNYFDKPTDIILNLKPRITPIEAKTKFEECKDDYPEECKAIERRKAEHVCHFDLVGFKGKVNEYCRKTCGLCS</sequence>
<dbReference type="SUPFAM" id="SSF55797">
    <property type="entry name" value="PR-1-like"/>
    <property type="match status" value="1"/>
</dbReference>
<dbReference type="PANTHER" id="PTHR10334">
    <property type="entry name" value="CYSTEINE-RICH SECRETORY PROTEIN-RELATED"/>
    <property type="match status" value="1"/>
</dbReference>
<feature type="domain" description="ShKT" evidence="3">
    <location>
        <begin position="198"/>
        <end position="240"/>
    </location>
</feature>
<dbReference type="InterPro" id="IPR001283">
    <property type="entry name" value="CRISP-related"/>
</dbReference>
<proteinExistence type="predicted"/>
<dbReference type="Proteomes" id="UP000594262">
    <property type="component" value="Unplaced"/>
</dbReference>
<dbReference type="GeneID" id="136816238"/>
<evidence type="ECO:0000256" key="2">
    <source>
        <dbReference type="SAM" id="SignalP"/>
    </source>
</evidence>
<reference evidence="4" key="1">
    <citation type="submission" date="2021-01" db="UniProtKB">
        <authorList>
            <consortium name="EnsemblMetazoa"/>
        </authorList>
    </citation>
    <scope>IDENTIFICATION</scope>
</reference>
<dbReference type="Pfam" id="PF00188">
    <property type="entry name" value="CAP"/>
    <property type="match status" value="1"/>
</dbReference>
<feature type="chain" id="PRO_5029691670" description="ShKT domain-containing protein" evidence="2">
    <location>
        <begin position="21"/>
        <end position="241"/>
    </location>
</feature>
<keyword evidence="2" id="KW-0732">Signal</keyword>
<dbReference type="InterPro" id="IPR003582">
    <property type="entry name" value="ShKT_dom"/>
</dbReference>
<protein>
    <recommendedName>
        <fullName evidence="3">ShKT domain-containing protein</fullName>
    </recommendedName>
</protein>
<accession>A0A7M5WUK9</accession>
<evidence type="ECO:0000256" key="1">
    <source>
        <dbReference type="PROSITE-ProRule" id="PRU01005"/>
    </source>
</evidence>
<dbReference type="OrthoDB" id="43654at2759"/>
<evidence type="ECO:0000313" key="4">
    <source>
        <dbReference type="EnsemblMetazoa" id="CLYHEMP013253.1"/>
    </source>
</evidence>
<dbReference type="AlphaFoldDB" id="A0A7M5WUK9"/>
<dbReference type="RefSeq" id="XP_066928673.1">
    <property type="nucleotide sequence ID" value="XM_067072572.1"/>
</dbReference>
<evidence type="ECO:0000259" key="3">
    <source>
        <dbReference type="PROSITE" id="PS51670"/>
    </source>
</evidence>
<dbReference type="Gene3D" id="3.40.33.10">
    <property type="entry name" value="CAP"/>
    <property type="match status" value="1"/>
</dbReference>
<name>A0A7M5WUK9_9CNID</name>
<organism evidence="4 5">
    <name type="scientific">Clytia hemisphaerica</name>
    <dbReference type="NCBI Taxonomy" id="252671"/>
    <lineage>
        <taxon>Eukaryota</taxon>
        <taxon>Metazoa</taxon>
        <taxon>Cnidaria</taxon>
        <taxon>Hydrozoa</taxon>
        <taxon>Hydroidolina</taxon>
        <taxon>Leptothecata</taxon>
        <taxon>Obeliida</taxon>
        <taxon>Clytiidae</taxon>
        <taxon>Clytia</taxon>
    </lineage>
</organism>
<feature type="signal peptide" evidence="2">
    <location>
        <begin position="1"/>
        <end position="20"/>
    </location>
</feature>
<dbReference type="EnsemblMetazoa" id="CLYHEMT013253.1">
    <property type="protein sequence ID" value="CLYHEMP013253.1"/>
    <property type="gene ID" value="CLYHEMG013253"/>
</dbReference>
<dbReference type="InterPro" id="IPR014044">
    <property type="entry name" value="CAP_dom"/>
</dbReference>
<evidence type="ECO:0000313" key="5">
    <source>
        <dbReference type="Proteomes" id="UP000594262"/>
    </source>
</evidence>
<dbReference type="SMART" id="SM00198">
    <property type="entry name" value="SCP"/>
    <property type="match status" value="1"/>
</dbReference>
<comment type="caution">
    <text evidence="1">Lacks conserved residue(s) required for the propagation of feature annotation.</text>
</comment>